<feature type="chain" id="PRO_5002269365" description="X8 domain-containing protein" evidence="9">
    <location>
        <begin position="21"/>
        <end position="267"/>
    </location>
</feature>
<evidence type="ECO:0000256" key="9">
    <source>
        <dbReference type="SAM" id="SignalP"/>
    </source>
</evidence>
<dbReference type="Pfam" id="PF07983">
    <property type="entry name" value="X8"/>
    <property type="match status" value="1"/>
</dbReference>
<dbReference type="HOGENOM" id="CLU_1043316_0_0_1"/>
<dbReference type="InterPro" id="IPR012946">
    <property type="entry name" value="X8"/>
</dbReference>
<name>A0A0D3BZ84_BRAOL</name>
<keyword evidence="3" id="KW-0336">GPI-anchor</keyword>
<dbReference type="GO" id="GO:0005886">
    <property type="term" value="C:plasma membrane"/>
    <property type="evidence" value="ECO:0007669"/>
    <property type="project" value="UniProtKB-SubCell"/>
</dbReference>
<keyword evidence="4 9" id="KW-0732">Signal</keyword>
<protein>
    <recommendedName>
        <fullName evidence="10">X8 domain-containing protein</fullName>
    </recommendedName>
</protein>
<organism evidence="11 12">
    <name type="scientific">Brassica oleracea var. oleracea</name>
    <dbReference type="NCBI Taxonomy" id="109376"/>
    <lineage>
        <taxon>Eukaryota</taxon>
        <taxon>Viridiplantae</taxon>
        <taxon>Streptophyta</taxon>
        <taxon>Embryophyta</taxon>
        <taxon>Tracheophyta</taxon>
        <taxon>Spermatophyta</taxon>
        <taxon>Magnoliopsida</taxon>
        <taxon>eudicotyledons</taxon>
        <taxon>Gunneridae</taxon>
        <taxon>Pentapetalae</taxon>
        <taxon>rosids</taxon>
        <taxon>malvids</taxon>
        <taxon>Brassicales</taxon>
        <taxon>Brassicaceae</taxon>
        <taxon>Brassiceae</taxon>
        <taxon>Brassica</taxon>
    </lineage>
</organism>
<dbReference type="Gramene" id="Bo4g135820.1">
    <property type="protein sequence ID" value="Bo4g135820.1"/>
    <property type="gene ID" value="Bo4g135820"/>
</dbReference>
<feature type="signal peptide" evidence="9">
    <location>
        <begin position="1"/>
        <end position="20"/>
    </location>
</feature>
<accession>A0A0D3BZ84</accession>
<evidence type="ECO:0000256" key="3">
    <source>
        <dbReference type="ARBA" id="ARBA00022622"/>
    </source>
</evidence>
<evidence type="ECO:0000313" key="11">
    <source>
        <dbReference type="EnsemblPlants" id="Bo4g135820.1"/>
    </source>
</evidence>
<dbReference type="Proteomes" id="UP000032141">
    <property type="component" value="Chromosome C4"/>
</dbReference>
<dbReference type="GO" id="GO:0009506">
    <property type="term" value="C:plasmodesma"/>
    <property type="evidence" value="ECO:0007669"/>
    <property type="project" value="UniProtKB-ARBA"/>
</dbReference>
<evidence type="ECO:0000256" key="4">
    <source>
        <dbReference type="ARBA" id="ARBA00022729"/>
    </source>
</evidence>
<reference evidence="11" key="2">
    <citation type="submission" date="2015-03" db="UniProtKB">
        <authorList>
            <consortium name="EnsemblPlants"/>
        </authorList>
    </citation>
    <scope>IDENTIFICATION</scope>
</reference>
<dbReference type="FunFam" id="1.20.58.1040:FF:000001">
    <property type="entry name" value="Glucan endo-1,3-beta-glucosidase 4"/>
    <property type="match status" value="1"/>
</dbReference>
<evidence type="ECO:0000256" key="7">
    <source>
        <dbReference type="ARBA" id="ARBA00023180"/>
    </source>
</evidence>
<reference evidence="11 12" key="1">
    <citation type="journal article" date="2014" name="Genome Biol.">
        <title>Transcriptome and methylome profiling reveals relics of genome dominance in the mesopolyploid Brassica oleracea.</title>
        <authorList>
            <person name="Parkin I.A."/>
            <person name="Koh C."/>
            <person name="Tang H."/>
            <person name="Robinson S.J."/>
            <person name="Kagale S."/>
            <person name="Clarke W.E."/>
            <person name="Town C.D."/>
            <person name="Nixon J."/>
            <person name="Krishnakumar V."/>
            <person name="Bidwell S.L."/>
            <person name="Denoeud F."/>
            <person name="Belcram H."/>
            <person name="Links M.G."/>
            <person name="Just J."/>
            <person name="Clarke C."/>
            <person name="Bender T."/>
            <person name="Huebert T."/>
            <person name="Mason A.S."/>
            <person name="Pires J.C."/>
            <person name="Barker G."/>
            <person name="Moore J."/>
            <person name="Walley P.G."/>
            <person name="Manoli S."/>
            <person name="Batley J."/>
            <person name="Edwards D."/>
            <person name="Nelson M.N."/>
            <person name="Wang X."/>
            <person name="Paterson A.H."/>
            <person name="King G."/>
            <person name="Bancroft I."/>
            <person name="Chalhoub B."/>
            <person name="Sharpe A.G."/>
        </authorList>
    </citation>
    <scope>NUCLEOTIDE SEQUENCE</scope>
    <source>
        <strain evidence="11 12">cv. TO1000</strain>
    </source>
</reference>
<evidence type="ECO:0000256" key="6">
    <source>
        <dbReference type="ARBA" id="ARBA00023157"/>
    </source>
</evidence>
<feature type="domain" description="X8" evidence="10">
    <location>
        <begin position="29"/>
        <end position="114"/>
    </location>
</feature>
<dbReference type="SMART" id="SM00768">
    <property type="entry name" value="X8"/>
    <property type="match status" value="1"/>
</dbReference>
<keyword evidence="12" id="KW-1185">Reference proteome</keyword>
<dbReference type="PANTHER" id="PTHR31044">
    <property type="entry name" value="BETA-1,3 GLUCANASE"/>
    <property type="match status" value="1"/>
</dbReference>
<keyword evidence="2" id="KW-1003">Cell membrane</keyword>
<sequence>MSTFLMRILLALLVLAFTVSQQLEAESEQWCIADEQTPDDELQAALDWACSKGGADCSKMQQQNQPCFLPNTIRDHASVAFNSYYQTYKHKGGSCYFKGAAMITELDPNFSSTALIPIVGDIGKSHRIDSDDGKNMTGHIFHDGESSIMWGSSKQETVVLLSCEAEDMAWTEAMEQVIWLQELHRHTTESEQRSNIVMKAFEKLKLKEIRGTRAGLGGKPMKLVLPTTKYYYPKRPHLNRKFLVAQRLGGCCNLLQVAGSRDFSPIF</sequence>
<comment type="subcellular location">
    <subcellularLocation>
        <location evidence="1">Cell membrane</location>
        <topology evidence="1">Lipid-anchor</topology>
        <topology evidence="1">GPI-anchor</topology>
    </subcellularLocation>
</comment>
<dbReference type="GO" id="GO:0098552">
    <property type="term" value="C:side of membrane"/>
    <property type="evidence" value="ECO:0007669"/>
    <property type="project" value="UniProtKB-KW"/>
</dbReference>
<proteinExistence type="predicted"/>
<dbReference type="PANTHER" id="PTHR31044:SF35">
    <property type="entry name" value="GLUCAN ENDO-1,3-BETA-GLUCOSIDASE 4-LIKE"/>
    <property type="match status" value="1"/>
</dbReference>
<dbReference type="eggNOG" id="KOG0017">
    <property type="taxonomic scope" value="Eukaryota"/>
</dbReference>
<evidence type="ECO:0000256" key="2">
    <source>
        <dbReference type="ARBA" id="ARBA00022475"/>
    </source>
</evidence>
<keyword evidence="8" id="KW-0449">Lipoprotein</keyword>
<dbReference type="EnsemblPlants" id="Bo4g135820.1">
    <property type="protein sequence ID" value="Bo4g135820.1"/>
    <property type="gene ID" value="Bo4g135820"/>
</dbReference>
<dbReference type="Gene3D" id="1.20.58.1040">
    <property type="match status" value="1"/>
</dbReference>
<dbReference type="AlphaFoldDB" id="A0A0D3BZ84"/>
<evidence type="ECO:0000313" key="12">
    <source>
        <dbReference type="Proteomes" id="UP000032141"/>
    </source>
</evidence>
<keyword evidence="6" id="KW-1015">Disulfide bond</keyword>
<dbReference type="InterPro" id="IPR044788">
    <property type="entry name" value="X8_dom_prot"/>
</dbReference>
<evidence type="ECO:0000256" key="1">
    <source>
        <dbReference type="ARBA" id="ARBA00004609"/>
    </source>
</evidence>
<evidence type="ECO:0000259" key="10">
    <source>
        <dbReference type="SMART" id="SM00768"/>
    </source>
</evidence>
<keyword evidence="5" id="KW-0472">Membrane</keyword>
<evidence type="ECO:0000256" key="5">
    <source>
        <dbReference type="ARBA" id="ARBA00023136"/>
    </source>
</evidence>
<evidence type="ECO:0000256" key="8">
    <source>
        <dbReference type="ARBA" id="ARBA00023288"/>
    </source>
</evidence>
<keyword evidence="7" id="KW-0325">Glycoprotein</keyword>